<name>A0A7G6E5M5_THEFR</name>
<protein>
    <submittedName>
        <fullName evidence="1">Sporulation protein YabP</fullName>
    </submittedName>
</protein>
<keyword evidence="2" id="KW-1185">Reference proteome</keyword>
<dbReference type="OrthoDB" id="9795125at2"/>
<accession>A0A7G6E5M5</accession>
<evidence type="ECO:0000313" key="2">
    <source>
        <dbReference type="Proteomes" id="UP000515847"/>
    </source>
</evidence>
<dbReference type="InterPro" id="IPR022476">
    <property type="entry name" value="Spore_YabP/YqfC"/>
</dbReference>
<dbReference type="RefSeq" id="WP_034421232.1">
    <property type="nucleotide sequence ID" value="NZ_CP045798.1"/>
</dbReference>
<dbReference type="Proteomes" id="UP000515847">
    <property type="component" value="Chromosome"/>
</dbReference>
<gene>
    <name evidence="1" type="primary">yabP</name>
    <name evidence="1" type="ORF">BR63_14425</name>
</gene>
<sequence length="95" mass="10467">MENKGSPLYQLTLTNREVLSATGVLQVESFDDSQIVAATKLGPLVIKGEGLHITHLNLEEGQLTLEGVVSGIQYVEDRKAKLKTRSKGIMDRLFK</sequence>
<dbReference type="InterPro" id="IPR038705">
    <property type="entry name" value="YabP_sf"/>
</dbReference>
<dbReference type="Gene3D" id="2.60.40.2000">
    <property type="match status" value="1"/>
</dbReference>
<dbReference type="Pfam" id="PF07873">
    <property type="entry name" value="YabP"/>
    <property type="match status" value="1"/>
</dbReference>
<dbReference type="GO" id="GO:0030435">
    <property type="term" value="P:sporulation resulting in formation of a cellular spore"/>
    <property type="evidence" value="ECO:0007669"/>
    <property type="project" value="InterPro"/>
</dbReference>
<dbReference type="KEGG" id="tfr:BR63_14425"/>
<evidence type="ECO:0000313" key="1">
    <source>
        <dbReference type="EMBL" id="QNB47379.1"/>
    </source>
</evidence>
<proteinExistence type="predicted"/>
<dbReference type="NCBIfam" id="TIGR02892">
    <property type="entry name" value="spore_yabP"/>
    <property type="match status" value="1"/>
</dbReference>
<organism evidence="1 2">
    <name type="scientific">Thermanaerosceptrum fracticalcis</name>
    <dbReference type="NCBI Taxonomy" id="1712410"/>
    <lineage>
        <taxon>Bacteria</taxon>
        <taxon>Bacillati</taxon>
        <taxon>Bacillota</taxon>
        <taxon>Clostridia</taxon>
        <taxon>Eubacteriales</taxon>
        <taxon>Peptococcaceae</taxon>
        <taxon>Thermanaerosceptrum</taxon>
    </lineage>
</organism>
<dbReference type="AlphaFoldDB" id="A0A7G6E5M5"/>
<dbReference type="EMBL" id="CP045798">
    <property type="protein sequence ID" value="QNB47379.1"/>
    <property type="molecule type" value="Genomic_DNA"/>
</dbReference>
<dbReference type="PIRSF" id="PIRSF011576">
    <property type="entry name" value="YabP"/>
    <property type="match status" value="1"/>
</dbReference>
<reference evidence="1 2" key="1">
    <citation type="journal article" date="2019" name="Front. Microbiol.">
        <title>Thermoanaerosceptrum fracticalcis gen. nov. sp. nov., a Novel Fumarate-Fermenting Microorganism From a Deep Fractured Carbonate Aquifer of the US Great Basin.</title>
        <authorList>
            <person name="Hamilton-Brehm S.D."/>
            <person name="Stewart L.E."/>
            <person name="Zavarin M."/>
            <person name="Caldwell M."/>
            <person name="Lawson P.A."/>
            <person name="Onstott T.C."/>
            <person name="Grzymski J."/>
            <person name="Neveux I."/>
            <person name="Lollar B.S."/>
            <person name="Russell C.E."/>
            <person name="Moser D.P."/>
        </authorList>
    </citation>
    <scope>NUCLEOTIDE SEQUENCE [LARGE SCALE GENOMIC DNA]</scope>
    <source>
        <strain evidence="1 2">DRI-13</strain>
    </source>
</reference>
<dbReference type="InterPro" id="IPR012504">
    <property type="entry name" value="Spore_YabP"/>
</dbReference>